<dbReference type="WBParaSite" id="ASIM_0000510701-mRNA-1">
    <property type="protein sequence ID" value="ASIM_0000510701-mRNA-1"/>
    <property type="gene ID" value="ASIM_0000510701"/>
</dbReference>
<organism evidence="4">
    <name type="scientific">Anisakis simplex</name>
    <name type="common">Herring worm</name>
    <dbReference type="NCBI Taxonomy" id="6269"/>
    <lineage>
        <taxon>Eukaryota</taxon>
        <taxon>Metazoa</taxon>
        <taxon>Ecdysozoa</taxon>
        <taxon>Nematoda</taxon>
        <taxon>Chromadorea</taxon>
        <taxon>Rhabditida</taxon>
        <taxon>Spirurina</taxon>
        <taxon>Ascaridomorpha</taxon>
        <taxon>Ascaridoidea</taxon>
        <taxon>Anisakidae</taxon>
        <taxon>Anisakis</taxon>
        <taxon>Anisakis simplex complex</taxon>
    </lineage>
</organism>
<protein>
    <submittedName>
        <fullName evidence="4">Secreted protein</fullName>
    </submittedName>
</protein>
<name>A0A0M3JBX9_ANISI</name>
<reference evidence="4" key="1">
    <citation type="submission" date="2017-02" db="UniProtKB">
        <authorList>
            <consortium name="WormBaseParasite"/>
        </authorList>
    </citation>
    <scope>IDENTIFICATION</scope>
</reference>
<keyword evidence="1" id="KW-0732">Signal</keyword>
<evidence type="ECO:0000313" key="2">
    <source>
        <dbReference type="EMBL" id="VDK24715.1"/>
    </source>
</evidence>
<keyword evidence="3" id="KW-1185">Reference proteome</keyword>
<reference evidence="2 3" key="2">
    <citation type="submission" date="2018-11" db="EMBL/GenBank/DDBJ databases">
        <authorList>
            <consortium name="Pathogen Informatics"/>
        </authorList>
    </citation>
    <scope>NUCLEOTIDE SEQUENCE [LARGE SCALE GENOMIC DNA]</scope>
</reference>
<accession>A0A0M3JBX9</accession>
<feature type="signal peptide" evidence="1">
    <location>
        <begin position="1"/>
        <end position="20"/>
    </location>
</feature>
<sequence>MFLNYLQTVIIVSFVQLSIATYSNAFLQPIYYSTNQMFGCHCPPPPPPRAPCPPVKQCPPVPTSCPKPQPCKSKSTKSKAQGTTNLVAANTIDELETVIYLYHIRSIT</sequence>
<feature type="chain" id="PRO_5043120835" evidence="1">
    <location>
        <begin position="21"/>
        <end position="108"/>
    </location>
</feature>
<evidence type="ECO:0000256" key="1">
    <source>
        <dbReference type="SAM" id="SignalP"/>
    </source>
</evidence>
<gene>
    <name evidence="2" type="ORF">ASIM_LOCUS4913</name>
</gene>
<dbReference type="AlphaFoldDB" id="A0A0M3JBX9"/>
<dbReference type="Proteomes" id="UP000267096">
    <property type="component" value="Unassembled WGS sequence"/>
</dbReference>
<evidence type="ECO:0000313" key="3">
    <source>
        <dbReference type="Proteomes" id="UP000267096"/>
    </source>
</evidence>
<dbReference type="EMBL" id="UYRR01009121">
    <property type="protein sequence ID" value="VDK24715.1"/>
    <property type="molecule type" value="Genomic_DNA"/>
</dbReference>
<proteinExistence type="predicted"/>
<evidence type="ECO:0000313" key="4">
    <source>
        <dbReference type="WBParaSite" id="ASIM_0000510701-mRNA-1"/>
    </source>
</evidence>